<organism evidence="1 2">
    <name type="scientific">Stylosanthes scabra</name>
    <dbReference type="NCBI Taxonomy" id="79078"/>
    <lineage>
        <taxon>Eukaryota</taxon>
        <taxon>Viridiplantae</taxon>
        <taxon>Streptophyta</taxon>
        <taxon>Embryophyta</taxon>
        <taxon>Tracheophyta</taxon>
        <taxon>Spermatophyta</taxon>
        <taxon>Magnoliopsida</taxon>
        <taxon>eudicotyledons</taxon>
        <taxon>Gunneridae</taxon>
        <taxon>Pentapetalae</taxon>
        <taxon>rosids</taxon>
        <taxon>fabids</taxon>
        <taxon>Fabales</taxon>
        <taxon>Fabaceae</taxon>
        <taxon>Papilionoideae</taxon>
        <taxon>50 kb inversion clade</taxon>
        <taxon>dalbergioids sensu lato</taxon>
        <taxon>Dalbergieae</taxon>
        <taxon>Pterocarpus clade</taxon>
        <taxon>Stylosanthes</taxon>
    </lineage>
</organism>
<accession>A0ABU6TDU3</accession>
<protein>
    <submittedName>
        <fullName evidence="1">Uncharacterized protein</fullName>
    </submittedName>
</protein>
<dbReference type="Proteomes" id="UP001341840">
    <property type="component" value="Unassembled WGS sequence"/>
</dbReference>
<name>A0ABU6TDU3_9FABA</name>
<dbReference type="EMBL" id="JASCZI010090824">
    <property type="protein sequence ID" value="MED6146892.1"/>
    <property type="molecule type" value="Genomic_DNA"/>
</dbReference>
<evidence type="ECO:0000313" key="2">
    <source>
        <dbReference type="Proteomes" id="UP001341840"/>
    </source>
</evidence>
<gene>
    <name evidence="1" type="ORF">PIB30_038941</name>
</gene>
<keyword evidence="2" id="KW-1185">Reference proteome</keyword>
<comment type="caution">
    <text evidence="1">The sequence shown here is derived from an EMBL/GenBank/DDBJ whole genome shotgun (WGS) entry which is preliminary data.</text>
</comment>
<proteinExistence type="predicted"/>
<sequence>MKKGTIATKKPWYKFSKAVAKFAGCYDQASRNIRSGSNANDIKELVYKIYSKNYETLLAEDAGIDSLVRPQGSKKSKRRGKGKANLFKDLSEMKSSIDKKHSLMADFKIVKENELLDEKEHREKLVAVKEKEL</sequence>
<reference evidence="1 2" key="1">
    <citation type="journal article" date="2023" name="Plants (Basel)">
        <title>Bridging the Gap: Combining Genomics and Transcriptomics Approaches to Understand Stylosanthes scabra, an Orphan Legume from the Brazilian Caatinga.</title>
        <authorList>
            <person name="Ferreira-Neto J.R.C."/>
            <person name="da Silva M.D."/>
            <person name="Binneck E."/>
            <person name="de Melo N.F."/>
            <person name="da Silva R.H."/>
            <person name="de Melo A.L.T.M."/>
            <person name="Pandolfi V."/>
            <person name="Bustamante F.O."/>
            <person name="Brasileiro-Vidal A.C."/>
            <person name="Benko-Iseppon A.M."/>
        </authorList>
    </citation>
    <scope>NUCLEOTIDE SEQUENCE [LARGE SCALE GENOMIC DNA]</scope>
    <source>
        <tissue evidence="1">Leaves</tissue>
    </source>
</reference>
<evidence type="ECO:0000313" key="1">
    <source>
        <dbReference type="EMBL" id="MED6146892.1"/>
    </source>
</evidence>